<dbReference type="Proteomes" id="UP000244005">
    <property type="component" value="Unassembled WGS sequence"/>
</dbReference>
<dbReference type="Gramene" id="Mp5g03450.1">
    <property type="protein sequence ID" value="Mp5g03450.1.cds1"/>
    <property type="gene ID" value="Mp5g03450"/>
</dbReference>
<sequence length="70" mass="8025">MVQRLRLLHRVDPRNSEPSPHKRQCPHRWLCVQNAFTVYEKSRADFRGGIAVRATARSIPRVSSTGLSVQ</sequence>
<reference evidence="2" key="1">
    <citation type="journal article" date="2017" name="Cell">
        <title>Insights into land plant evolution garnered from the Marchantia polymorpha genome.</title>
        <authorList>
            <person name="Bowman J.L."/>
            <person name="Kohchi T."/>
            <person name="Yamato K.T."/>
            <person name="Jenkins J."/>
            <person name="Shu S."/>
            <person name="Ishizaki K."/>
            <person name="Yamaoka S."/>
            <person name="Nishihama R."/>
            <person name="Nakamura Y."/>
            <person name="Berger F."/>
            <person name="Adam C."/>
            <person name="Aki S.S."/>
            <person name="Althoff F."/>
            <person name="Araki T."/>
            <person name="Arteaga-Vazquez M.A."/>
            <person name="Balasubrmanian S."/>
            <person name="Barry K."/>
            <person name="Bauer D."/>
            <person name="Boehm C.R."/>
            <person name="Briginshaw L."/>
            <person name="Caballero-Perez J."/>
            <person name="Catarino B."/>
            <person name="Chen F."/>
            <person name="Chiyoda S."/>
            <person name="Chovatia M."/>
            <person name="Davies K.M."/>
            <person name="Delmans M."/>
            <person name="Demura T."/>
            <person name="Dierschke T."/>
            <person name="Dolan L."/>
            <person name="Dorantes-Acosta A.E."/>
            <person name="Eklund D.M."/>
            <person name="Florent S.N."/>
            <person name="Flores-Sandoval E."/>
            <person name="Fujiyama A."/>
            <person name="Fukuzawa H."/>
            <person name="Galik B."/>
            <person name="Grimanelli D."/>
            <person name="Grimwood J."/>
            <person name="Grossniklaus U."/>
            <person name="Hamada T."/>
            <person name="Haseloff J."/>
            <person name="Hetherington A.J."/>
            <person name="Higo A."/>
            <person name="Hirakawa Y."/>
            <person name="Hundley H.N."/>
            <person name="Ikeda Y."/>
            <person name="Inoue K."/>
            <person name="Inoue S.I."/>
            <person name="Ishida S."/>
            <person name="Jia Q."/>
            <person name="Kakita M."/>
            <person name="Kanazawa T."/>
            <person name="Kawai Y."/>
            <person name="Kawashima T."/>
            <person name="Kennedy M."/>
            <person name="Kinose K."/>
            <person name="Kinoshita T."/>
            <person name="Kohara Y."/>
            <person name="Koide E."/>
            <person name="Komatsu K."/>
            <person name="Kopischke S."/>
            <person name="Kubo M."/>
            <person name="Kyozuka J."/>
            <person name="Lagercrantz U."/>
            <person name="Lin S.S."/>
            <person name="Lindquist E."/>
            <person name="Lipzen A.M."/>
            <person name="Lu C.W."/>
            <person name="De Luna E."/>
            <person name="Martienssen R.A."/>
            <person name="Minamino N."/>
            <person name="Mizutani M."/>
            <person name="Mizutani M."/>
            <person name="Mochizuki N."/>
            <person name="Monte I."/>
            <person name="Mosher R."/>
            <person name="Nagasaki H."/>
            <person name="Nakagami H."/>
            <person name="Naramoto S."/>
            <person name="Nishitani K."/>
            <person name="Ohtani M."/>
            <person name="Okamoto T."/>
            <person name="Okumura M."/>
            <person name="Phillips J."/>
            <person name="Pollak B."/>
            <person name="Reinders A."/>
            <person name="Rovekamp M."/>
            <person name="Sano R."/>
            <person name="Sawa S."/>
            <person name="Schmid M.W."/>
            <person name="Shirakawa M."/>
            <person name="Solano R."/>
            <person name="Spunde A."/>
            <person name="Suetsugu N."/>
            <person name="Sugano S."/>
            <person name="Sugiyama A."/>
            <person name="Sun R."/>
            <person name="Suzuki Y."/>
            <person name="Takenaka M."/>
            <person name="Takezawa D."/>
            <person name="Tomogane H."/>
            <person name="Tsuzuki M."/>
            <person name="Ueda T."/>
            <person name="Umeda M."/>
            <person name="Ward J.M."/>
            <person name="Watanabe Y."/>
            <person name="Yazaki K."/>
            <person name="Yokoyama R."/>
            <person name="Yoshitake Y."/>
            <person name="Yotsui I."/>
            <person name="Zachgo S."/>
            <person name="Schmutz J."/>
        </authorList>
    </citation>
    <scope>NUCLEOTIDE SEQUENCE [LARGE SCALE GENOMIC DNA]</scope>
    <source>
        <strain evidence="2">Tak-1</strain>
    </source>
</reference>
<gene>
    <name evidence="1" type="ORF">MARPO_0133s0042</name>
</gene>
<proteinExistence type="predicted"/>
<dbReference type="EMBL" id="KZ772805">
    <property type="protein sequence ID" value="PTQ29901.1"/>
    <property type="molecule type" value="Genomic_DNA"/>
</dbReference>
<keyword evidence="2" id="KW-1185">Reference proteome</keyword>
<dbReference type="AlphaFoldDB" id="A0A2R6W7S0"/>
<protein>
    <submittedName>
        <fullName evidence="1">Uncharacterized protein</fullName>
    </submittedName>
</protein>
<organism evidence="1 2">
    <name type="scientific">Marchantia polymorpha</name>
    <name type="common">Common liverwort</name>
    <name type="synonym">Marchantia aquatica</name>
    <dbReference type="NCBI Taxonomy" id="3197"/>
    <lineage>
        <taxon>Eukaryota</taxon>
        <taxon>Viridiplantae</taxon>
        <taxon>Streptophyta</taxon>
        <taxon>Embryophyta</taxon>
        <taxon>Marchantiophyta</taxon>
        <taxon>Marchantiopsida</taxon>
        <taxon>Marchantiidae</taxon>
        <taxon>Marchantiales</taxon>
        <taxon>Marchantiaceae</taxon>
        <taxon>Marchantia</taxon>
    </lineage>
</organism>
<accession>A0A2R6W7S0</accession>
<name>A0A2R6W7S0_MARPO</name>
<evidence type="ECO:0000313" key="1">
    <source>
        <dbReference type="EMBL" id="PTQ29901.1"/>
    </source>
</evidence>
<evidence type="ECO:0000313" key="2">
    <source>
        <dbReference type="Proteomes" id="UP000244005"/>
    </source>
</evidence>